<dbReference type="HOGENOM" id="CLU_2355062_0_0_3"/>
<reference evidence="2" key="1">
    <citation type="journal article" date="2011" name="MBio">
        <title>Novel metabolic attributes of the genus Cyanothece, comprising a group of unicellular nitrogen-fixing Cyanobacteria.</title>
        <authorList>
            <person name="Bandyopadhyay A."/>
            <person name="Elvitigala T."/>
            <person name="Welsh E."/>
            <person name="Stockel J."/>
            <person name="Liberton M."/>
            <person name="Min H."/>
            <person name="Sherman L.A."/>
            <person name="Pakrasi H.B."/>
        </authorList>
    </citation>
    <scope>NUCLEOTIDE SEQUENCE [LARGE SCALE GENOMIC DNA]</scope>
    <source>
        <strain evidence="2">PCC 7424</strain>
    </source>
</reference>
<name>B7KKQ6_GLOC7</name>
<evidence type="ECO:0000313" key="2">
    <source>
        <dbReference type="Proteomes" id="UP000002384"/>
    </source>
</evidence>
<dbReference type="EMBL" id="CP001291">
    <property type="protein sequence ID" value="ACK71025.1"/>
    <property type="molecule type" value="Genomic_DNA"/>
</dbReference>
<organism evidence="1 2">
    <name type="scientific">Gloeothece citriformis (strain PCC 7424)</name>
    <name type="common">Cyanothece sp. (strain PCC 7424)</name>
    <dbReference type="NCBI Taxonomy" id="65393"/>
    <lineage>
        <taxon>Bacteria</taxon>
        <taxon>Bacillati</taxon>
        <taxon>Cyanobacteriota</taxon>
        <taxon>Cyanophyceae</taxon>
        <taxon>Oscillatoriophycideae</taxon>
        <taxon>Chroococcales</taxon>
        <taxon>Aphanothecaceae</taxon>
        <taxon>Gloeothece</taxon>
        <taxon>Gloeothece citriformis</taxon>
    </lineage>
</organism>
<dbReference type="OrthoDB" id="582684at2"/>
<dbReference type="Proteomes" id="UP000002384">
    <property type="component" value="Chromosome"/>
</dbReference>
<dbReference type="STRING" id="65393.PCC7424_2611"/>
<dbReference type="KEGG" id="cyc:PCC7424_2611"/>
<accession>B7KKQ6</accession>
<gene>
    <name evidence="1" type="ordered locus">PCC7424_2611</name>
</gene>
<dbReference type="eggNOG" id="ENOG5032SJ2">
    <property type="taxonomic scope" value="Bacteria"/>
</dbReference>
<dbReference type="AlphaFoldDB" id="B7KKQ6"/>
<proteinExistence type="predicted"/>
<protein>
    <submittedName>
        <fullName evidence="1">Uncharacterized protein</fullName>
    </submittedName>
</protein>
<keyword evidence="2" id="KW-1185">Reference proteome</keyword>
<sequence>MLSSIHYLIRSRVDGQYLVARAKTSPQENEIQYLLVFKESFDALSYLNTHAPDLANQFSVESLPPTQLKGVLQRWGFVGIGVVNDPLEPRIQFVSV</sequence>
<evidence type="ECO:0000313" key="1">
    <source>
        <dbReference type="EMBL" id="ACK71025.1"/>
    </source>
</evidence>
<dbReference type="RefSeq" id="WP_015954628.1">
    <property type="nucleotide sequence ID" value="NC_011729.1"/>
</dbReference>